<sequence length="89" mass="9514">MTAGKTVMGEAGNDDNGDSGGSGSGIPDDLSLKRPYPYLDEETTPTHAIDADFMSLGNRRPISRPCQLRYISNKKLKQKAADGVEGAKE</sequence>
<proteinExistence type="predicted"/>
<protein>
    <submittedName>
        <fullName evidence="2">Uncharacterized protein</fullName>
    </submittedName>
</protein>
<organism evidence="2 3">
    <name type="scientific">Blastomyces percursus</name>
    <dbReference type="NCBI Taxonomy" id="1658174"/>
    <lineage>
        <taxon>Eukaryota</taxon>
        <taxon>Fungi</taxon>
        <taxon>Dikarya</taxon>
        <taxon>Ascomycota</taxon>
        <taxon>Pezizomycotina</taxon>
        <taxon>Eurotiomycetes</taxon>
        <taxon>Eurotiomycetidae</taxon>
        <taxon>Onygenales</taxon>
        <taxon>Ajellomycetaceae</taxon>
        <taxon>Blastomyces</taxon>
    </lineage>
</organism>
<evidence type="ECO:0000256" key="1">
    <source>
        <dbReference type="SAM" id="MobiDB-lite"/>
    </source>
</evidence>
<accession>A0A1J9RFU3</accession>
<evidence type="ECO:0000313" key="3">
    <source>
        <dbReference type="Proteomes" id="UP000242791"/>
    </source>
</evidence>
<comment type="caution">
    <text evidence="2">The sequence shown here is derived from an EMBL/GenBank/DDBJ whole genome shotgun (WGS) entry which is preliminary data.</text>
</comment>
<dbReference type="EMBL" id="LGTZ01000167">
    <property type="protein sequence ID" value="OJD26860.1"/>
    <property type="molecule type" value="Genomic_DNA"/>
</dbReference>
<dbReference type="STRING" id="1658174.A0A1J9RFU3"/>
<dbReference type="AlphaFoldDB" id="A0A1J9RFU3"/>
<reference evidence="2 3" key="1">
    <citation type="submission" date="2015-08" db="EMBL/GenBank/DDBJ databases">
        <title>Emmonsia species relationships and genome sequence.</title>
        <authorList>
            <person name="Cuomo C.A."/>
            <person name="Schwartz I.S."/>
            <person name="Kenyon C."/>
            <person name="De Hoog G.S."/>
            <person name="Govender N.P."/>
            <person name="Botha A."/>
            <person name="Moreno L."/>
            <person name="De Vries M."/>
            <person name="Munoz J.F."/>
            <person name="Stielow J.B."/>
        </authorList>
    </citation>
    <scope>NUCLEOTIDE SEQUENCE [LARGE SCALE GENOMIC DNA]</scope>
    <source>
        <strain evidence="2 3">EI222</strain>
    </source>
</reference>
<gene>
    <name evidence="2" type="ORF">ACJ73_01754</name>
</gene>
<feature type="region of interest" description="Disordered" evidence="1">
    <location>
        <begin position="1"/>
        <end position="46"/>
    </location>
</feature>
<dbReference type="Proteomes" id="UP000242791">
    <property type="component" value="Unassembled WGS sequence"/>
</dbReference>
<evidence type="ECO:0000313" key="2">
    <source>
        <dbReference type="EMBL" id="OJD26860.1"/>
    </source>
</evidence>
<keyword evidence="3" id="KW-1185">Reference proteome</keyword>
<dbReference type="VEuPathDB" id="FungiDB:ACJ73_01754"/>
<name>A0A1J9RFU3_9EURO</name>